<dbReference type="Pfam" id="PF03364">
    <property type="entry name" value="Polyketide_cyc"/>
    <property type="match status" value="1"/>
</dbReference>
<feature type="region of interest" description="Disordered" evidence="1">
    <location>
        <begin position="276"/>
        <end position="425"/>
    </location>
</feature>
<dbReference type="PANTHER" id="PTHR33824">
    <property type="entry name" value="POLYKETIDE CYCLASE/DEHYDRASE AND LIPID TRANSPORT SUPERFAMILY PROTEIN"/>
    <property type="match status" value="1"/>
</dbReference>
<accession>A0ABX1BUE1</accession>
<dbReference type="Gene3D" id="3.30.530.20">
    <property type="match status" value="1"/>
</dbReference>
<dbReference type="RefSeq" id="WP_168101946.1">
    <property type="nucleotide sequence ID" value="NZ_JAATEN010000008.1"/>
</dbReference>
<dbReference type="CDD" id="cd07817">
    <property type="entry name" value="SRPBCC_8"/>
    <property type="match status" value="1"/>
</dbReference>
<dbReference type="Proteomes" id="UP000695264">
    <property type="component" value="Unassembled WGS sequence"/>
</dbReference>
<reference evidence="3 4" key="1">
    <citation type="submission" date="2020-03" db="EMBL/GenBank/DDBJ databases">
        <title>WGS of actinomycetes isolated from Thailand.</title>
        <authorList>
            <person name="Thawai C."/>
        </authorList>
    </citation>
    <scope>NUCLEOTIDE SEQUENCE [LARGE SCALE GENOMIC DNA]</scope>
    <source>
        <strain evidence="3 4">PLAI 1-29</strain>
    </source>
</reference>
<protein>
    <submittedName>
        <fullName evidence="3">SRPBCC family protein</fullName>
    </submittedName>
</protein>
<dbReference type="InterPro" id="IPR005031">
    <property type="entry name" value="COQ10_START"/>
</dbReference>
<feature type="compositionally biased region" description="Acidic residues" evidence="1">
    <location>
        <begin position="399"/>
        <end position="425"/>
    </location>
</feature>
<feature type="compositionally biased region" description="Acidic residues" evidence="1">
    <location>
        <begin position="320"/>
        <end position="391"/>
    </location>
</feature>
<gene>
    <name evidence="3" type="ORF">HCK00_12555</name>
</gene>
<evidence type="ECO:0000259" key="2">
    <source>
        <dbReference type="Pfam" id="PF03364"/>
    </source>
</evidence>
<proteinExistence type="predicted"/>
<evidence type="ECO:0000313" key="4">
    <source>
        <dbReference type="Proteomes" id="UP000695264"/>
    </source>
</evidence>
<feature type="compositionally biased region" description="Basic and acidic residues" evidence="1">
    <location>
        <begin position="289"/>
        <end position="319"/>
    </location>
</feature>
<comment type="caution">
    <text evidence="3">The sequence shown here is derived from an EMBL/GenBank/DDBJ whole genome shotgun (WGS) entry which is preliminary data.</text>
</comment>
<evidence type="ECO:0000313" key="3">
    <source>
        <dbReference type="EMBL" id="NJQ01335.1"/>
    </source>
</evidence>
<dbReference type="SUPFAM" id="SSF55961">
    <property type="entry name" value="Bet v1-like"/>
    <property type="match status" value="1"/>
</dbReference>
<dbReference type="InterPro" id="IPR023393">
    <property type="entry name" value="START-like_dom_sf"/>
</dbReference>
<dbReference type="PANTHER" id="PTHR33824:SF7">
    <property type="entry name" value="POLYKETIDE CYCLASE_DEHYDRASE AND LIPID TRANSPORT SUPERFAMILY PROTEIN"/>
    <property type="match status" value="1"/>
</dbReference>
<name>A0ABX1BUE1_9ACTN</name>
<dbReference type="InterPro" id="IPR047137">
    <property type="entry name" value="ORF3"/>
</dbReference>
<evidence type="ECO:0000256" key="1">
    <source>
        <dbReference type="SAM" id="MobiDB-lite"/>
    </source>
</evidence>
<feature type="domain" description="Coenzyme Q-binding protein COQ10 START" evidence="2">
    <location>
        <begin position="130"/>
        <end position="250"/>
    </location>
</feature>
<sequence length="425" mass="46755">MAESRGPASSLKENLAGNPAVDRLKQEASAFAAAQAQRLLVSAGQKLGTATNRLTDIAEGRDSGGGSGLLKLATEGGKKFAEGKGPLRSAVEMGASSVKDKAKEALGMGGKRKGGGGKGKFVTISEDVDVGVPLREAYNQWTQYQEFSTFAKGVQGVESADDTTTNWRAKIFWSSRSWKASVTEQIPDERIAWTSEGAKGTVKGVVTFHSLDHNLTRILMVVEYYPKGLFEKTGNIWRAQGRRARLDLKNFRRFVMMRGEATGAWRGEIRDGEVVRSHDEVVEAEEEQAERRDGAAAEHPGEGPGDGHDEAAAPHGESDGEHEEEAAYEDELPPEDAEYDDDLEDAEEFHEDEPADEEEPEDEAYLDEDADEAEDADEYFDEHEEPDEPHELDEPAAEHDEEPVEHEDDLEDEHEDEDEPAGTRR</sequence>
<organism evidence="3 4">
    <name type="scientific">Streptomyces zingiberis</name>
    <dbReference type="NCBI Taxonomy" id="2053010"/>
    <lineage>
        <taxon>Bacteria</taxon>
        <taxon>Bacillati</taxon>
        <taxon>Actinomycetota</taxon>
        <taxon>Actinomycetes</taxon>
        <taxon>Kitasatosporales</taxon>
        <taxon>Streptomycetaceae</taxon>
        <taxon>Streptomyces</taxon>
    </lineage>
</organism>
<keyword evidence="4" id="KW-1185">Reference proteome</keyword>
<dbReference type="EMBL" id="JAATEN010000008">
    <property type="protein sequence ID" value="NJQ01335.1"/>
    <property type="molecule type" value="Genomic_DNA"/>
</dbReference>